<dbReference type="HOGENOM" id="CLU_1276768_0_0_0"/>
<organism evidence="2 3">
    <name type="scientific">Pirellula staleyi (strain ATCC 27377 / DSM 6068 / ICPB 4128)</name>
    <name type="common">Pirella staleyi</name>
    <dbReference type="NCBI Taxonomy" id="530564"/>
    <lineage>
        <taxon>Bacteria</taxon>
        <taxon>Pseudomonadati</taxon>
        <taxon>Planctomycetota</taxon>
        <taxon>Planctomycetia</taxon>
        <taxon>Pirellulales</taxon>
        <taxon>Pirellulaceae</taxon>
        <taxon>Pirellula</taxon>
    </lineage>
</organism>
<dbReference type="Proteomes" id="UP000001887">
    <property type="component" value="Chromosome"/>
</dbReference>
<keyword evidence="1" id="KW-0472">Membrane</keyword>
<proteinExistence type="predicted"/>
<gene>
    <name evidence="2" type="ordered locus">Psta_4345</name>
</gene>
<evidence type="ECO:0000256" key="1">
    <source>
        <dbReference type="SAM" id="Phobius"/>
    </source>
</evidence>
<keyword evidence="1" id="KW-1133">Transmembrane helix</keyword>
<dbReference type="STRING" id="530564.Psta_4345"/>
<dbReference type="EMBL" id="CP001848">
    <property type="protein sequence ID" value="ADB18992.1"/>
    <property type="molecule type" value="Genomic_DNA"/>
</dbReference>
<sequence length="233" mass="25961" precursor="true">MKPLSLLGSLFAAFCIGTVVSLFVLAGVLWSKGFLTGDRMTAAMAAFYGIQPKTTAETSTSATDVTEQPALDDLSSKRVLASLDLDLRENAIDKSLGDLRALQTQIKTERERLDQWKMSFDQRLATLETATTDSALAEVQRTLESMQPKQAKEQILKMLEASPRGANDKPMRDIVTIIKALPLDRRKKILLEFKTPDEAEKLAEILREIRLGTPDIDVIRDSRNQLQQTPSNR</sequence>
<feature type="transmembrane region" description="Helical" evidence="1">
    <location>
        <begin position="6"/>
        <end position="30"/>
    </location>
</feature>
<protein>
    <submittedName>
        <fullName evidence="2">Uncharacterized protein</fullName>
    </submittedName>
</protein>
<accession>D2R530</accession>
<dbReference type="KEGG" id="psl:Psta_4345"/>
<evidence type="ECO:0000313" key="2">
    <source>
        <dbReference type="EMBL" id="ADB18992.1"/>
    </source>
</evidence>
<keyword evidence="1" id="KW-0812">Transmembrane</keyword>
<evidence type="ECO:0000313" key="3">
    <source>
        <dbReference type="Proteomes" id="UP000001887"/>
    </source>
</evidence>
<dbReference type="OrthoDB" id="259971at2"/>
<name>D2R530_PIRSD</name>
<dbReference type="AlphaFoldDB" id="D2R530"/>
<keyword evidence="3" id="KW-1185">Reference proteome</keyword>
<dbReference type="eggNOG" id="COG0535">
    <property type="taxonomic scope" value="Bacteria"/>
</dbReference>
<reference evidence="2 3" key="1">
    <citation type="journal article" date="2009" name="Stand. Genomic Sci.">
        <title>Complete genome sequence of Pirellula staleyi type strain (ATCC 27377).</title>
        <authorList>
            <person name="Clum A."/>
            <person name="Tindall B.J."/>
            <person name="Sikorski J."/>
            <person name="Ivanova N."/>
            <person name="Mavrommatis K."/>
            <person name="Lucas S."/>
            <person name="Glavina del Rio T."/>
            <person name="Nolan M."/>
            <person name="Chen F."/>
            <person name="Tice H."/>
            <person name="Pitluck S."/>
            <person name="Cheng J.F."/>
            <person name="Chertkov O."/>
            <person name="Brettin T."/>
            <person name="Han C."/>
            <person name="Detter J.C."/>
            <person name="Kuske C."/>
            <person name="Bruce D."/>
            <person name="Goodwin L."/>
            <person name="Ovchinikova G."/>
            <person name="Pati A."/>
            <person name="Mikhailova N."/>
            <person name="Chen A."/>
            <person name="Palaniappan K."/>
            <person name="Land M."/>
            <person name="Hauser L."/>
            <person name="Chang Y.J."/>
            <person name="Jeffries C.D."/>
            <person name="Chain P."/>
            <person name="Rohde M."/>
            <person name="Goker M."/>
            <person name="Bristow J."/>
            <person name="Eisen J.A."/>
            <person name="Markowitz V."/>
            <person name="Hugenholtz P."/>
            <person name="Kyrpides N.C."/>
            <person name="Klenk H.P."/>
            <person name="Lapidus A."/>
        </authorList>
    </citation>
    <scope>NUCLEOTIDE SEQUENCE [LARGE SCALE GENOMIC DNA]</scope>
    <source>
        <strain evidence="3">ATCC 27377 / DSM 6068 / ICPB 4128</strain>
    </source>
</reference>